<feature type="non-terminal residue" evidence="1">
    <location>
        <position position="1"/>
    </location>
</feature>
<keyword evidence="2" id="KW-1185">Reference proteome</keyword>
<sequence length="72" mass="7817">MVQDLIERGWLGFKENESNVSSNPLLTHGGQSINALSHEFLKHEPDEMGSSQTHSAQVTIIGQAGDLLTKSV</sequence>
<reference evidence="1" key="1">
    <citation type="submission" date="2018-05" db="EMBL/GenBank/DDBJ databases">
        <title>Draft genome of Mucuna pruriens seed.</title>
        <authorList>
            <person name="Nnadi N.E."/>
            <person name="Vos R."/>
            <person name="Hasami M.H."/>
            <person name="Devisetty U.K."/>
            <person name="Aguiy J.C."/>
        </authorList>
    </citation>
    <scope>NUCLEOTIDE SEQUENCE [LARGE SCALE GENOMIC DNA]</scope>
    <source>
        <strain evidence="1">JCA_2017</strain>
    </source>
</reference>
<dbReference type="AlphaFoldDB" id="A0A371EV12"/>
<evidence type="ECO:0000313" key="1">
    <source>
        <dbReference type="EMBL" id="RDX69816.1"/>
    </source>
</evidence>
<protein>
    <submittedName>
        <fullName evidence="1">Uncharacterized protein</fullName>
    </submittedName>
</protein>
<proteinExistence type="predicted"/>
<organism evidence="1 2">
    <name type="scientific">Mucuna pruriens</name>
    <name type="common">Velvet bean</name>
    <name type="synonym">Dolichos pruriens</name>
    <dbReference type="NCBI Taxonomy" id="157652"/>
    <lineage>
        <taxon>Eukaryota</taxon>
        <taxon>Viridiplantae</taxon>
        <taxon>Streptophyta</taxon>
        <taxon>Embryophyta</taxon>
        <taxon>Tracheophyta</taxon>
        <taxon>Spermatophyta</taxon>
        <taxon>Magnoliopsida</taxon>
        <taxon>eudicotyledons</taxon>
        <taxon>Gunneridae</taxon>
        <taxon>Pentapetalae</taxon>
        <taxon>rosids</taxon>
        <taxon>fabids</taxon>
        <taxon>Fabales</taxon>
        <taxon>Fabaceae</taxon>
        <taxon>Papilionoideae</taxon>
        <taxon>50 kb inversion clade</taxon>
        <taxon>NPAAA clade</taxon>
        <taxon>indigoferoid/millettioid clade</taxon>
        <taxon>Phaseoleae</taxon>
        <taxon>Mucuna</taxon>
    </lineage>
</organism>
<comment type="caution">
    <text evidence="1">The sequence shown here is derived from an EMBL/GenBank/DDBJ whole genome shotgun (WGS) entry which is preliminary data.</text>
</comment>
<evidence type="ECO:0000313" key="2">
    <source>
        <dbReference type="Proteomes" id="UP000257109"/>
    </source>
</evidence>
<gene>
    <name evidence="1" type="ORF">CR513_51018</name>
</gene>
<name>A0A371EV12_MUCPR</name>
<accession>A0A371EV12</accession>
<dbReference type="Proteomes" id="UP000257109">
    <property type="component" value="Unassembled WGS sequence"/>
</dbReference>
<dbReference type="OrthoDB" id="1418540at2759"/>
<dbReference type="EMBL" id="QJKJ01011951">
    <property type="protein sequence ID" value="RDX69816.1"/>
    <property type="molecule type" value="Genomic_DNA"/>
</dbReference>